<dbReference type="EMBL" id="CM022228">
    <property type="protein sequence ID" value="KAF7089471.1"/>
    <property type="molecule type" value="Genomic_DNA"/>
</dbReference>
<organism evidence="2">
    <name type="scientific">Triticum aestivum</name>
    <name type="common">Wheat</name>
    <dbReference type="NCBI Taxonomy" id="4565"/>
    <lineage>
        <taxon>Eukaryota</taxon>
        <taxon>Viridiplantae</taxon>
        <taxon>Streptophyta</taxon>
        <taxon>Embryophyta</taxon>
        <taxon>Tracheophyta</taxon>
        <taxon>Spermatophyta</taxon>
        <taxon>Magnoliopsida</taxon>
        <taxon>Liliopsida</taxon>
        <taxon>Poales</taxon>
        <taxon>Poaceae</taxon>
        <taxon>BOP clade</taxon>
        <taxon>Pooideae</taxon>
        <taxon>Triticodae</taxon>
        <taxon>Triticeae</taxon>
        <taxon>Triticinae</taxon>
        <taxon>Triticum</taxon>
    </lineage>
</organism>
<evidence type="ECO:0000313" key="2">
    <source>
        <dbReference type="EMBL" id="KAF7089471.1"/>
    </source>
</evidence>
<dbReference type="AlphaFoldDB" id="A0A9R1MU37"/>
<feature type="non-terminal residue" evidence="2">
    <location>
        <position position="1"/>
    </location>
</feature>
<feature type="region of interest" description="Disordered" evidence="1">
    <location>
        <begin position="54"/>
        <end position="93"/>
    </location>
</feature>
<gene>
    <name evidence="2" type="ORF">CFC21_092438</name>
</gene>
<proteinExistence type="predicted"/>
<sequence>RGRGAAISDLCGRRGRRLSRARLRVRAGRGLGAFVFIYGSGVSGSSCATAVDAKAAAPSQTPTTPPPLRRTGTRRRPGALAVPLKSPPSSSRSGRAAAALALADGAYNGVGPGTHLRGGSSSRTSAAGDLLSAGDAAGQPALGSSAGLRCGFGIEVTRELLDLFISSSRPPLSTRFDQVGAALRGQLAICMRWEF</sequence>
<dbReference type="Proteomes" id="UP000815260">
    <property type="component" value="Chromosome 6D"/>
</dbReference>
<evidence type="ECO:0000256" key="1">
    <source>
        <dbReference type="SAM" id="MobiDB-lite"/>
    </source>
</evidence>
<comment type="caution">
    <text evidence="2">The sequence shown here is derived from an EMBL/GenBank/DDBJ whole genome shotgun (WGS) entry which is preliminary data.</text>
</comment>
<reference evidence="2" key="1">
    <citation type="journal article" date="2017" name="Gigascience">
        <title>The first near-complete assembly of the hexaploid bread wheat genome, Triticum aestivum.</title>
        <authorList>
            <person name="Zimin A.V."/>
            <person name="Puiu D."/>
            <person name="Hall R."/>
            <person name="Kingan S."/>
            <person name="Clavijo B.J."/>
            <person name="Salzberg S.L."/>
        </authorList>
    </citation>
    <scope>NUCLEOTIDE SEQUENCE</scope>
    <source>
        <tissue evidence="2">Leaf</tissue>
    </source>
</reference>
<name>A0A9R1MU37_WHEAT</name>
<protein>
    <submittedName>
        <fullName evidence="2">Uncharacterized protein</fullName>
    </submittedName>
</protein>
<reference evidence="2" key="2">
    <citation type="submission" date="2020-03" db="EMBL/GenBank/DDBJ databases">
        <title>The second near-complete assembly of the hexaploid bread wheat (Triticum aestivum) genome.</title>
        <authorList>
            <person name="Zimin A.V."/>
            <person name="Puiu D."/>
            <person name="Shumante A."/>
            <person name="Alonge M."/>
            <person name="Salzberg S.L."/>
        </authorList>
    </citation>
    <scope>NUCLEOTIDE SEQUENCE</scope>
    <source>
        <tissue evidence="2">Leaf</tissue>
    </source>
</reference>
<accession>A0A9R1MU37</accession>
<feature type="non-terminal residue" evidence="2">
    <location>
        <position position="195"/>
    </location>
</feature>